<gene>
    <name evidence="1" type="ORF">ACFSDX_18315</name>
</gene>
<reference evidence="2" key="1">
    <citation type="journal article" date="2019" name="Int. J. Syst. Evol. Microbiol.">
        <title>The Global Catalogue of Microorganisms (GCM) 10K type strain sequencing project: providing services to taxonomists for standard genome sequencing and annotation.</title>
        <authorList>
            <consortium name="The Broad Institute Genomics Platform"/>
            <consortium name="The Broad Institute Genome Sequencing Center for Infectious Disease"/>
            <person name="Wu L."/>
            <person name="Ma J."/>
        </authorList>
    </citation>
    <scope>NUCLEOTIDE SEQUENCE [LARGE SCALE GENOMIC DNA]</scope>
    <source>
        <strain evidence="2">CGMCC 1.15795</strain>
    </source>
</reference>
<proteinExistence type="predicted"/>
<accession>A0ABW4QZH0</accession>
<comment type="caution">
    <text evidence="1">The sequence shown here is derived from an EMBL/GenBank/DDBJ whole genome shotgun (WGS) entry which is preliminary data.</text>
</comment>
<dbReference type="EMBL" id="JBHUFD010000007">
    <property type="protein sequence ID" value="MFD1874405.1"/>
    <property type="molecule type" value="Genomic_DNA"/>
</dbReference>
<organism evidence="1 2">
    <name type="scientific">Hymenobacter bucti</name>
    <dbReference type="NCBI Taxonomy" id="1844114"/>
    <lineage>
        <taxon>Bacteria</taxon>
        <taxon>Pseudomonadati</taxon>
        <taxon>Bacteroidota</taxon>
        <taxon>Cytophagia</taxon>
        <taxon>Cytophagales</taxon>
        <taxon>Hymenobacteraceae</taxon>
        <taxon>Hymenobacter</taxon>
    </lineage>
</organism>
<evidence type="ECO:0000313" key="2">
    <source>
        <dbReference type="Proteomes" id="UP001597197"/>
    </source>
</evidence>
<evidence type="ECO:0000313" key="1">
    <source>
        <dbReference type="EMBL" id="MFD1874405.1"/>
    </source>
</evidence>
<protein>
    <submittedName>
        <fullName evidence="1">Uncharacterized protein</fullName>
    </submittedName>
</protein>
<sequence>MKEPVYTITDWYDGPRRGVANFDGKPYYYECQWYAGIDAGFEAVPGDYLLTPLDAETYQLALEDWAIWERWEAAFAAGTTTQATHPTLPEDQARHDEIEQVLLTKLVTNLHFCQRATGRFHYIGGKSFVEWTTIL</sequence>
<name>A0ABW4QZH0_9BACT</name>
<dbReference type="RefSeq" id="WP_382316183.1">
    <property type="nucleotide sequence ID" value="NZ_JBHUFD010000007.1"/>
</dbReference>
<keyword evidence="2" id="KW-1185">Reference proteome</keyword>
<dbReference type="Proteomes" id="UP001597197">
    <property type="component" value="Unassembled WGS sequence"/>
</dbReference>